<gene>
    <name evidence="1" type="ORF">BEN49_05430</name>
</gene>
<comment type="caution">
    <text evidence="1">The sequence shown here is derived from an EMBL/GenBank/DDBJ whole genome shotgun (WGS) entry which is preliminary data.</text>
</comment>
<sequence>MGRVPDPDFYIAGFDVGVLPSYFAGEALPLAVIEYLFYRKPVVATNVGGMREILVEPGSGDAAGLLTALDPATQRPSVPALAAAMRRYATEGPLYAAHQQTAFRRQSAFGLAGCVEQYEALFEKVATGAQPLAQLPG</sequence>
<dbReference type="Pfam" id="PF13692">
    <property type="entry name" value="Glyco_trans_1_4"/>
    <property type="match status" value="1"/>
</dbReference>
<evidence type="ECO:0008006" key="3">
    <source>
        <dbReference type="Google" id="ProtNLM"/>
    </source>
</evidence>
<dbReference type="SUPFAM" id="SSF53756">
    <property type="entry name" value="UDP-Glycosyltransferase/glycogen phosphorylase"/>
    <property type="match status" value="1"/>
</dbReference>
<proteinExistence type="predicted"/>
<evidence type="ECO:0000313" key="1">
    <source>
        <dbReference type="EMBL" id="OGX91084.1"/>
    </source>
</evidence>
<reference evidence="1 2" key="1">
    <citation type="submission" date="2016-08" db="EMBL/GenBank/DDBJ databases">
        <title>Hymenobacter coccineus sp. nov., Hymenobacter lapidarius sp. nov. and Hymenobacter glacialis sp. nov., isolated from Antarctic soil.</title>
        <authorList>
            <person name="Sedlacek I."/>
            <person name="Kralova S."/>
            <person name="Kyrova K."/>
            <person name="Maslanova I."/>
            <person name="Stankova E."/>
            <person name="Vrbovska V."/>
            <person name="Nemec M."/>
            <person name="Bartak M."/>
            <person name="Svec P."/>
            <person name="Busse H.-J."/>
            <person name="Pantucek R."/>
        </authorList>
    </citation>
    <scope>NUCLEOTIDE SEQUENCE [LARGE SCALE GENOMIC DNA]</scope>
    <source>
        <strain evidence="1 2">CCM 8649</strain>
    </source>
</reference>
<dbReference type="PANTHER" id="PTHR12526">
    <property type="entry name" value="GLYCOSYLTRANSFERASE"/>
    <property type="match status" value="1"/>
</dbReference>
<organism evidence="1 2">
    <name type="scientific">Hymenobacter coccineus</name>
    <dbReference type="NCBI Taxonomy" id="1908235"/>
    <lineage>
        <taxon>Bacteria</taxon>
        <taxon>Pseudomonadati</taxon>
        <taxon>Bacteroidota</taxon>
        <taxon>Cytophagia</taxon>
        <taxon>Cytophagales</taxon>
        <taxon>Hymenobacteraceae</taxon>
        <taxon>Hymenobacter</taxon>
    </lineage>
</organism>
<dbReference type="Gene3D" id="3.40.50.2000">
    <property type="entry name" value="Glycogen Phosphorylase B"/>
    <property type="match status" value="1"/>
</dbReference>
<evidence type="ECO:0000313" key="2">
    <source>
        <dbReference type="Proteomes" id="UP000177506"/>
    </source>
</evidence>
<dbReference type="AlphaFoldDB" id="A0A1G1TJL0"/>
<accession>A0A1G1TJL0</accession>
<keyword evidence="2" id="KW-1185">Reference proteome</keyword>
<name>A0A1G1TJL0_9BACT</name>
<dbReference type="EMBL" id="MDZA01000088">
    <property type="protein sequence ID" value="OGX91084.1"/>
    <property type="molecule type" value="Genomic_DNA"/>
</dbReference>
<protein>
    <recommendedName>
        <fullName evidence="3">Glycosyl transferase family 1 domain-containing protein</fullName>
    </recommendedName>
</protein>
<dbReference type="OrthoDB" id="862886at2"/>
<dbReference type="Proteomes" id="UP000177506">
    <property type="component" value="Unassembled WGS sequence"/>
</dbReference>